<evidence type="ECO:0000256" key="1">
    <source>
        <dbReference type="SAM" id="SignalP"/>
    </source>
</evidence>
<dbReference type="OrthoDB" id="7460055at2759"/>
<accession>A0A6J3CEB5</accession>
<protein>
    <submittedName>
        <fullName evidence="3">Uncharacterized protein LOC116413583</fullName>
    </submittedName>
</protein>
<evidence type="ECO:0000313" key="2">
    <source>
        <dbReference type="Proteomes" id="UP001652740"/>
    </source>
</evidence>
<feature type="chain" id="PRO_5027015573" evidence="1">
    <location>
        <begin position="17"/>
        <end position="146"/>
    </location>
</feature>
<name>A0A6J3CEB5_GALME</name>
<dbReference type="GeneID" id="116413583"/>
<keyword evidence="2" id="KW-1185">Reference proteome</keyword>
<dbReference type="AlphaFoldDB" id="A0A6J3CEB5"/>
<feature type="signal peptide" evidence="1">
    <location>
        <begin position="1"/>
        <end position="16"/>
    </location>
</feature>
<keyword evidence="1" id="KW-0732">Signal</keyword>
<proteinExistence type="predicted"/>
<gene>
    <name evidence="3" type="primary">LOC116413583</name>
</gene>
<reference evidence="3" key="1">
    <citation type="submission" date="2025-08" db="UniProtKB">
        <authorList>
            <consortium name="RefSeq"/>
        </authorList>
    </citation>
    <scope>IDENTIFICATION</scope>
    <source>
        <tissue evidence="3">Whole larvae</tissue>
    </source>
</reference>
<dbReference type="InParanoid" id="A0A6J3CEB5"/>
<organism evidence="2 3">
    <name type="scientific">Galleria mellonella</name>
    <name type="common">Greater wax moth</name>
    <dbReference type="NCBI Taxonomy" id="7137"/>
    <lineage>
        <taxon>Eukaryota</taxon>
        <taxon>Metazoa</taxon>
        <taxon>Ecdysozoa</taxon>
        <taxon>Arthropoda</taxon>
        <taxon>Hexapoda</taxon>
        <taxon>Insecta</taxon>
        <taxon>Pterygota</taxon>
        <taxon>Neoptera</taxon>
        <taxon>Endopterygota</taxon>
        <taxon>Lepidoptera</taxon>
        <taxon>Glossata</taxon>
        <taxon>Ditrysia</taxon>
        <taxon>Pyraloidea</taxon>
        <taxon>Pyralidae</taxon>
        <taxon>Galleriinae</taxon>
        <taxon>Galleria</taxon>
    </lineage>
</organism>
<sequence length="146" mass="16779">MFWFVVLATAAALCAGEPEVEQVAAPSGAYGLREPTVGIPDLSRGHRIIESVNLPDYHEPTLLLDYRYLKTGGRDYTRGPGGQYLILPRNVHTQEPKEFRNYDELLEALSRRNRARVELQRQYIRDNQRNWEYSAPRGHSHLHGVH</sequence>
<dbReference type="KEGG" id="gmw:116413583"/>
<dbReference type="Proteomes" id="UP001652740">
    <property type="component" value="Unplaced"/>
</dbReference>
<evidence type="ECO:0000313" key="3">
    <source>
        <dbReference type="RefSeq" id="XP_031769459.1"/>
    </source>
</evidence>
<dbReference type="RefSeq" id="XP_031769459.1">
    <property type="nucleotide sequence ID" value="XM_031913599.2"/>
</dbReference>